<name>A0A504JCA5_9FLAO</name>
<dbReference type="PANTHER" id="PTHR13696">
    <property type="entry name" value="P-LOOP CONTAINING NUCLEOSIDE TRIPHOSPHATE HYDROLASE"/>
    <property type="match status" value="1"/>
</dbReference>
<organism evidence="2 3">
    <name type="scientific">Aquimarina algicola</name>
    <dbReference type="NCBI Taxonomy" id="2589995"/>
    <lineage>
        <taxon>Bacteria</taxon>
        <taxon>Pseudomonadati</taxon>
        <taxon>Bacteroidota</taxon>
        <taxon>Flavobacteriia</taxon>
        <taxon>Flavobacteriales</taxon>
        <taxon>Flavobacteriaceae</taxon>
        <taxon>Aquimarina</taxon>
    </lineage>
</organism>
<sequence>MKVISIANFKGGVGKTTTAINLAAGLLSKNKKVLLIDVDPQANLTQSLGITDDIEKSVYTVLRKEAFGEETNISDVIVKASGIDLIPASLDLAGAELELASVYGREQILAQLITPLKGYDFVFIDCPPSMGMLTINALVSSDFVLIPLQAEFLPLKGVRSFLKHFEMVKKLNKKVKLLGFVLTKYDQRKKMNEHVRALLEEEFSKEKVFDSRIRSNIALANAQQDGKDIFSYDKKANGAIDYLELTNEFLSKLKKM</sequence>
<keyword evidence="3" id="KW-1185">Reference proteome</keyword>
<dbReference type="AlphaFoldDB" id="A0A504JCA5"/>
<evidence type="ECO:0000313" key="2">
    <source>
        <dbReference type="EMBL" id="TPN83941.1"/>
    </source>
</evidence>
<dbReference type="CDD" id="cd02042">
    <property type="entry name" value="ParAB_family"/>
    <property type="match status" value="1"/>
</dbReference>
<dbReference type="RefSeq" id="WP_140595249.1">
    <property type="nucleotide sequence ID" value="NZ_VFWZ01000006.1"/>
</dbReference>
<reference evidence="2 3" key="1">
    <citation type="submission" date="2019-06" db="EMBL/GenBank/DDBJ databases">
        <authorList>
            <person name="Meng X."/>
        </authorList>
    </citation>
    <scope>NUCLEOTIDE SEQUENCE [LARGE SCALE GENOMIC DNA]</scope>
    <source>
        <strain evidence="2 3">M625</strain>
    </source>
</reference>
<feature type="domain" description="AAA" evidence="1">
    <location>
        <begin position="1"/>
        <end position="176"/>
    </location>
</feature>
<gene>
    <name evidence="2" type="ORF">FHK87_18425</name>
</gene>
<dbReference type="EMBL" id="VFWZ01000006">
    <property type="protein sequence ID" value="TPN83941.1"/>
    <property type="molecule type" value="Genomic_DNA"/>
</dbReference>
<dbReference type="OrthoDB" id="9815116at2"/>
<comment type="caution">
    <text evidence="2">The sequence shown here is derived from an EMBL/GenBank/DDBJ whole genome shotgun (WGS) entry which is preliminary data.</text>
</comment>
<dbReference type="SUPFAM" id="SSF52540">
    <property type="entry name" value="P-loop containing nucleoside triphosphate hydrolases"/>
    <property type="match status" value="1"/>
</dbReference>
<accession>A0A504JCA5</accession>
<dbReference type="InterPro" id="IPR050678">
    <property type="entry name" value="DNA_Partitioning_ATPase"/>
</dbReference>
<evidence type="ECO:0000313" key="3">
    <source>
        <dbReference type="Proteomes" id="UP000315540"/>
    </source>
</evidence>
<dbReference type="PANTHER" id="PTHR13696:SF99">
    <property type="entry name" value="COBYRINIC ACID AC-DIAMIDE SYNTHASE"/>
    <property type="match status" value="1"/>
</dbReference>
<dbReference type="Pfam" id="PF13614">
    <property type="entry name" value="AAA_31"/>
    <property type="match status" value="1"/>
</dbReference>
<protein>
    <submittedName>
        <fullName evidence="2">ParA family protein</fullName>
    </submittedName>
</protein>
<dbReference type="InterPro" id="IPR025669">
    <property type="entry name" value="AAA_dom"/>
</dbReference>
<dbReference type="Proteomes" id="UP000315540">
    <property type="component" value="Unassembled WGS sequence"/>
</dbReference>
<dbReference type="Gene3D" id="3.40.50.300">
    <property type="entry name" value="P-loop containing nucleotide triphosphate hydrolases"/>
    <property type="match status" value="1"/>
</dbReference>
<proteinExistence type="predicted"/>
<evidence type="ECO:0000259" key="1">
    <source>
        <dbReference type="Pfam" id="PF13614"/>
    </source>
</evidence>
<dbReference type="PIRSF" id="PIRSF009320">
    <property type="entry name" value="Nuc_binding_HP_1000"/>
    <property type="match status" value="1"/>
</dbReference>
<dbReference type="FunFam" id="3.40.50.300:FF:000285">
    <property type="entry name" value="Sporulation initiation inhibitor Soj"/>
    <property type="match status" value="1"/>
</dbReference>
<dbReference type="InterPro" id="IPR027417">
    <property type="entry name" value="P-loop_NTPase"/>
</dbReference>